<dbReference type="InParanoid" id="A0A165N2R5"/>
<evidence type="ECO:0000313" key="3">
    <source>
        <dbReference type="Proteomes" id="UP000077266"/>
    </source>
</evidence>
<evidence type="ECO:0000256" key="1">
    <source>
        <dbReference type="SAM" id="MobiDB-lite"/>
    </source>
</evidence>
<dbReference type="EMBL" id="KV425903">
    <property type="protein sequence ID" value="KZW00126.1"/>
    <property type="molecule type" value="Genomic_DNA"/>
</dbReference>
<protein>
    <submittedName>
        <fullName evidence="2">Uncharacterized protein</fullName>
    </submittedName>
</protein>
<proteinExistence type="predicted"/>
<organism evidence="2 3">
    <name type="scientific">Exidia glandulosa HHB12029</name>
    <dbReference type="NCBI Taxonomy" id="1314781"/>
    <lineage>
        <taxon>Eukaryota</taxon>
        <taxon>Fungi</taxon>
        <taxon>Dikarya</taxon>
        <taxon>Basidiomycota</taxon>
        <taxon>Agaricomycotina</taxon>
        <taxon>Agaricomycetes</taxon>
        <taxon>Auriculariales</taxon>
        <taxon>Exidiaceae</taxon>
        <taxon>Exidia</taxon>
    </lineage>
</organism>
<dbReference type="Proteomes" id="UP000077266">
    <property type="component" value="Unassembled WGS sequence"/>
</dbReference>
<feature type="compositionally biased region" description="Polar residues" evidence="1">
    <location>
        <begin position="86"/>
        <end position="101"/>
    </location>
</feature>
<evidence type="ECO:0000313" key="2">
    <source>
        <dbReference type="EMBL" id="KZW00126.1"/>
    </source>
</evidence>
<feature type="region of interest" description="Disordered" evidence="1">
    <location>
        <begin position="62"/>
        <end position="150"/>
    </location>
</feature>
<reference evidence="2 3" key="1">
    <citation type="journal article" date="2016" name="Mol. Biol. Evol.">
        <title>Comparative Genomics of Early-Diverging Mushroom-Forming Fungi Provides Insights into the Origins of Lignocellulose Decay Capabilities.</title>
        <authorList>
            <person name="Nagy L.G."/>
            <person name="Riley R."/>
            <person name="Tritt A."/>
            <person name="Adam C."/>
            <person name="Daum C."/>
            <person name="Floudas D."/>
            <person name="Sun H."/>
            <person name="Yadav J.S."/>
            <person name="Pangilinan J."/>
            <person name="Larsson K.H."/>
            <person name="Matsuura K."/>
            <person name="Barry K."/>
            <person name="Labutti K."/>
            <person name="Kuo R."/>
            <person name="Ohm R.A."/>
            <person name="Bhattacharya S.S."/>
            <person name="Shirouzu T."/>
            <person name="Yoshinaga Y."/>
            <person name="Martin F.M."/>
            <person name="Grigoriev I.V."/>
            <person name="Hibbett D.S."/>
        </authorList>
    </citation>
    <scope>NUCLEOTIDE SEQUENCE [LARGE SCALE GENOMIC DNA]</scope>
    <source>
        <strain evidence="2 3">HHB12029</strain>
    </source>
</reference>
<sequence length="296" mass="31662">MAQPTHPMSLRAIIHRNGLLVLRNQFSALITAAGFTTKAQTVCEDVTDPVAYHVEDAELDQLPPLAPQHGSGAPAHKAGLVGDISGLTSASDGEGSESMNQALEAVPLPRAKEKKDASRAPAHPPAVDLKHAPPLANHCAYTSPRPKNRRWRADVRKGNRLRARHRRRHFIKPAAVDRLGADTYERDADRRTPHTTVANTIVVGACDRSPPLHPSVLGKISALGNAHGRLLNAVPRRQGADFDGRAAGVVAACNDEMNGVGKSNLLIDGLVAFKQGGVATEFAGVQPSRTRSRRPN</sequence>
<dbReference type="AlphaFoldDB" id="A0A165N2R5"/>
<accession>A0A165N2R5</accession>
<keyword evidence="3" id="KW-1185">Reference proteome</keyword>
<gene>
    <name evidence="2" type="ORF">EXIGLDRAFT_696726</name>
</gene>
<name>A0A165N2R5_EXIGL</name>